<dbReference type="RefSeq" id="WP_302709194.1">
    <property type="nucleotide sequence ID" value="NZ_JAULSC010000016.1"/>
</dbReference>
<evidence type="ECO:0000313" key="2">
    <source>
        <dbReference type="Proteomes" id="UP001168363"/>
    </source>
</evidence>
<evidence type="ECO:0000313" key="1">
    <source>
        <dbReference type="EMBL" id="MDO3397014.1"/>
    </source>
</evidence>
<accession>A0ABT8TSS8</accession>
<name>A0ABT8TSS8_9ACTN</name>
<sequence>MTAVTAPPRPGRLPAGPLLALLDLYGGPVALGVQRDSREDRAIKRARAEGSVTERAADLLAVHVLHRTPWEVWGATYDV</sequence>
<keyword evidence="2" id="KW-1185">Reference proteome</keyword>
<gene>
    <name evidence="1" type="ORF">QWJ41_14905</name>
</gene>
<reference evidence="1" key="1">
    <citation type="submission" date="2023-06" db="EMBL/GenBank/DDBJ databases">
        <title>Genome sequence of Nocardioides sp. SOB44.</title>
        <authorList>
            <person name="Zhang G."/>
        </authorList>
    </citation>
    <scope>NUCLEOTIDE SEQUENCE</scope>
    <source>
        <strain evidence="1">SOB44</strain>
    </source>
</reference>
<dbReference type="Proteomes" id="UP001168363">
    <property type="component" value="Unassembled WGS sequence"/>
</dbReference>
<dbReference type="EMBL" id="JAULSC010000016">
    <property type="protein sequence ID" value="MDO3397014.1"/>
    <property type="molecule type" value="Genomic_DNA"/>
</dbReference>
<organism evidence="1 2">
    <name type="scientific">Nocardioides cremeus</name>
    <dbReference type="NCBI Taxonomy" id="3058044"/>
    <lineage>
        <taxon>Bacteria</taxon>
        <taxon>Bacillati</taxon>
        <taxon>Actinomycetota</taxon>
        <taxon>Actinomycetes</taxon>
        <taxon>Propionibacteriales</taxon>
        <taxon>Nocardioidaceae</taxon>
        <taxon>Nocardioides</taxon>
    </lineage>
</organism>
<proteinExistence type="predicted"/>
<protein>
    <submittedName>
        <fullName evidence="1">Uncharacterized protein</fullName>
    </submittedName>
</protein>
<comment type="caution">
    <text evidence="1">The sequence shown here is derived from an EMBL/GenBank/DDBJ whole genome shotgun (WGS) entry which is preliminary data.</text>
</comment>